<dbReference type="CDD" id="cd00408">
    <property type="entry name" value="DHDPS-like"/>
    <property type="match status" value="1"/>
</dbReference>
<dbReference type="EMBL" id="UINC01022293">
    <property type="protein sequence ID" value="SVA91603.1"/>
    <property type="molecule type" value="Genomic_DNA"/>
</dbReference>
<dbReference type="SMART" id="SM01130">
    <property type="entry name" value="DHDPS"/>
    <property type="match status" value="1"/>
</dbReference>
<dbReference type="GO" id="GO:0008747">
    <property type="term" value="F:N-acetylneuraminate lyase activity"/>
    <property type="evidence" value="ECO:0007669"/>
    <property type="project" value="TreeGrafter"/>
</dbReference>
<sequence length="314" mass="34867">MNSQNIRTWLCGPMVAVATPFKEDFSLDLDVLATNIRFMIDRGVKTGNGTLLVGGAGGEHPAMDVEERMAVMKTALEAANGEAPVLTSIQHTDTRAIVKLAQYASQIGLHGVQLGPTYYYQPSEDDVVRLFEQIDAESDVNLMIYHTWWEGLTMSLPLIEQLSEIGSVNAMKWSAPNSQLYRDGLTTFSDRLAIIDNGGEHIWSNILGATGFITHLSGFWPEYPLEIWNLLQQSEYGAAKDRLSEFKWKWRKWIGEVTKVTGGEGPFIKAAMERVGLEAGPPRPPSIRPPEHLLKKLDVLFEEAEVPNALAAKN</sequence>
<dbReference type="SUPFAM" id="SSF51569">
    <property type="entry name" value="Aldolase"/>
    <property type="match status" value="1"/>
</dbReference>
<dbReference type="PANTHER" id="PTHR42849">
    <property type="entry name" value="N-ACETYLNEURAMINATE LYASE"/>
    <property type="match status" value="1"/>
</dbReference>
<reference evidence="1" key="1">
    <citation type="submission" date="2018-05" db="EMBL/GenBank/DDBJ databases">
        <authorList>
            <person name="Lanie J.A."/>
            <person name="Ng W.-L."/>
            <person name="Kazmierczak K.M."/>
            <person name="Andrzejewski T.M."/>
            <person name="Davidsen T.M."/>
            <person name="Wayne K.J."/>
            <person name="Tettelin H."/>
            <person name="Glass J.I."/>
            <person name="Rusch D."/>
            <person name="Podicherti R."/>
            <person name="Tsui H.-C.T."/>
            <person name="Winkler M.E."/>
        </authorList>
    </citation>
    <scope>NUCLEOTIDE SEQUENCE</scope>
</reference>
<dbReference type="InterPro" id="IPR013785">
    <property type="entry name" value="Aldolase_TIM"/>
</dbReference>
<protein>
    <recommendedName>
        <fullName evidence="2">Dihydrodipicolinate synthase family protein</fullName>
    </recommendedName>
</protein>
<dbReference type="PIRSF" id="PIRSF001365">
    <property type="entry name" value="DHDPS"/>
    <property type="match status" value="1"/>
</dbReference>
<dbReference type="InterPro" id="IPR002220">
    <property type="entry name" value="DapA-like"/>
</dbReference>
<organism evidence="1">
    <name type="scientific">marine metagenome</name>
    <dbReference type="NCBI Taxonomy" id="408172"/>
    <lineage>
        <taxon>unclassified sequences</taxon>
        <taxon>metagenomes</taxon>
        <taxon>ecological metagenomes</taxon>
    </lineage>
</organism>
<proteinExistence type="predicted"/>
<dbReference type="GO" id="GO:0005829">
    <property type="term" value="C:cytosol"/>
    <property type="evidence" value="ECO:0007669"/>
    <property type="project" value="TreeGrafter"/>
</dbReference>
<dbReference type="GO" id="GO:0019262">
    <property type="term" value="P:N-acetylneuraminate catabolic process"/>
    <property type="evidence" value="ECO:0007669"/>
    <property type="project" value="TreeGrafter"/>
</dbReference>
<evidence type="ECO:0008006" key="2">
    <source>
        <dbReference type="Google" id="ProtNLM"/>
    </source>
</evidence>
<dbReference type="Pfam" id="PF00701">
    <property type="entry name" value="DHDPS"/>
    <property type="match status" value="1"/>
</dbReference>
<dbReference type="AlphaFoldDB" id="A0A381ZS58"/>
<accession>A0A381ZS58</accession>
<evidence type="ECO:0000313" key="1">
    <source>
        <dbReference type="EMBL" id="SVA91603.1"/>
    </source>
</evidence>
<dbReference type="Gene3D" id="3.20.20.70">
    <property type="entry name" value="Aldolase class I"/>
    <property type="match status" value="1"/>
</dbReference>
<gene>
    <name evidence="1" type="ORF">METZ01_LOCUS144457</name>
</gene>
<name>A0A381ZS58_9ZZZZ</name>
<dbReference type="PANTHER" id="PTHR42849:SF1">
    <property type="entry name" value="N-ACETYLNEURAMINATE LYASE"/>
    <property type="match status" value="1"/>
</dbReference>